<dbReference type="EMBL" id="JBHRUJ010000017">
    <property type="protein sequence ID" value="MFC3212419.1"/>
    <property type="molecule type" value="Genomic_DNA"/>
</dbReference>
<dbReference type="Pfam" id="PF00583">
    <property type="entry name" value="Acetyltransf_1"/>
    <property type="match status" value="1"/>
</dbReference>
<reference evidence="3" key="1">
    <citation type="journal article" date="2019" name="Int. J. Syst. Evol. Microbiol.">
        <title>The Global Catalogue of Microorganisms (GCM) 10K type strain sequencing project: providing services to taxonomists for standard genome sequencing and annotation.</title>
        <authorList>
            <consortium name="The Broad Institute Genomics Platform"/>
            <consortium name="The Broad Institute Genome Sequencing Center for Infectious Disease"/>
            <person name="Wu L."/>
            <person name="Ma J."/>
        </authorList>
    </citation>
    <scope>NUCLEOTIDE SEQUENCE [LARGE SCALE GENOMIC DNA]</scope>
    <source>
        <strain evidence="3">CCM 320</strain>
    </source>
</reference>
<organism evidence="2 3">
    <name type="scientific">Planomicrobium okeanokoites</name>
    <name type="common">Planococcus okeanokoites</name>
    <name type="synonym">Flavobacterium okeanokoites</name>
    <dbReference type="NCBI Taxonomy" id="244"/>
    <lineage>
        <taxon>Bacteria</taxon>
        <taxon>Bacillati</taxon>
        <taxon>Bacillota</taxon>
        <taxon>Bacilli</taxon>
        <taxon>Bacillales</taxon>
        <taxon>Caryophanaceae</taxon>
        <taxon>Planomicrobium</taxon>
    </lineage>
</organism>
<dbReference type="SUPFAM" id="SSF55729">
    <property type="entry name" value="Acyl-CoA N-acyltransferases (Nat)"/>
    <property type="match status" value="1"/>
</dbReference>
<dbReference type="InterPro" id="IPR016181">
    <property type="entry name" value="Acyl_CoA_acyltransferase"/>
</dbReference>
<comment type="caution">
    <text evidence="2">The sequence shown here is derived from an EMBL/GenBank/DDBJ whole genome shotgun (WGS) entry which is preliminary data.</text>
</comment>
<dbReference type="EC" id="2.3.-.-" evidence="2"/>
<dbReference type="PROSITE" id="PS51186">
    <property type="entry name" value="GNAT"/>
    <property type="match status" value="1"/>
</dbReference>
<dbReference type="CDD" id="cd04301">
    <property type="entry name" value="NAT_SF"/>
    <property type="match status" value="1"/>
</dbReference>
<name>A0ABV7KT15_PLAOK</name>
<dbReference type="InterPro" id="IPR050276">
    <property type="entry name" value="MshD_Acetyltransferase"/>
</dbReference>
<feature type="domain" description="N-acetyltransferase" evidence="1">
    <location>
        <begin position="1"/>
        <end position="170"/>
    </location>
</feature>
<evidence type="ECO:0000313" key="3">
    <source>
        <dbReference type="Proteomes" id="UP001595625"/>
    </source>
</evidence>
<evidence type="ECO:0000313" key="2">
    <source>
        <dbReference type="EMBL" id="MFC3212419.1"/>
    </source>
</evidence>
<dbReference type="InterPro" id="IPR000182">
    <property type="entry name" value="GNAT_dom"/>
</dbReference>
<keyword evidence="2" id="KW-0808">Transferase</keyword>
<gene>
    <name evidence="2" type="ORF">ACFOEJ_15120</name>
</gene>
<keyword evidence="3" id="KW-1185">Reference proteome</keyword>
<dbReference type="PANTHER" id="PTHR43617:SF30">
    <property type="entry name" value="HISTONE ACETYLTRANSFERASE"/>
    <property type="match status" value="1"/>
</dbReference>
<dbReference type="Gene3D" id="3.40.630.30">
    <property type="match status" value="1"/>
</dbReference>
<dbReference type="Proteomes" id="UP001595625">
    <property type="component" value="Unassembled WGS sequence"/>
</dbReference>
<dbReference type="GO" id="GO:0016746">
    <property type="term" value="F:acyltransferase activity"/>
    <property type="evidence" value="ECO:0007669"/>
    <property type="project" value="UniProtKB-KW"/>
</dbReference>
<protein>
    <submittedName>
        <fullName evidence="2">GNAT family N-acetyltransferase</fullName>
        <ecNumber evidence="2">2.3.-.-</ecNumber>
    </submittedName>
</protein>
<accession>A0ABV7KT15</accession>
<dbReference type="RefSeq" id="WP_117312923.1">
    <property type="nucleotide sequence ID" value="NZ_JBHRUJ010000017.1"/>
</dbReference>
<evidence type="ECO:0000259" key="1">
    <source>
        <dbReference type="PROSITE" id="PS51186"/>
    </source>
</evidence>
<dbReference type="PANTHER" id="PTHR43617">
    <property type="entry name" value="L-AMINO ACID N-ACETYLTRANSFERASE"/>
    <property type="match status" value="1"/>
</dbReference>
<proteinExistence type="predicted"/>
<sequence>MKIRKAKLVDAKGIAHVHVDSWRTTYRNIVPDTYLNQLSCEAREQLWKENLKANNNFVAENDEGHIIGFADGGKERTGMYEKLQGELYSIYILPEYQGKGIGRSLMKRVVEHLGDSGYNSMLVWVLEDNPSRGFYEKMGGKKVDRKTLTISGKVLNEIAYGWEEIGLLKN</sequence>
<keyword evidence="2" id="KW-0012">Acyltransferase</keyword>